<reference evidence="2 3" key="1">
    <citation type="submission" date="2015-04" db="EMBL/GenBank/DDBJ databases">
        <title>Microcin producing Clostridium sp. JC272T.</title>
        <authorList>
            <person name="Jyothsna T."/>
            <person name="Sasikala C."/>
            <person name="Ramana C."/>
        </authorList>
    </citation>
    <scope>NUCLEOTIDE SEQUENCE [LARGE SCALE GENOMIC DNA]</scope>
    <source>
        <strain evidence="2 3">JC272</strain>
    </source>
</reference>
<keyword evidence="1" id="KW-0472">Membrane</keyword>
<keyword evidence="3" id="KW-1185">Reference proteome</keyword>
<feature type="transmembrane region" description="Helical" evidence="1">
    <location>
        <begin position="12"/>
        <end position="36"/>
    </location>
</feature>
<dbReference type="EMBL" id="LBBT01000340">
    <property type="protein sequence ID" value="KKY00048.1"/>
    <property type="molecule type" value="Genomic_DNA"/>
</dbReference>
<keyword evidence="1" id="KW-0812">Transmembrane</keyword>
<dbReference type="PATRIC" id="fig|1629550.3.peg.2771"/>
<feature type="transmembrane region" description="Helical" evidence="1">
    <location>
        <begin position="42"/>
        <end position="63"/>
    </location>
</feature>
<dbReference type="RefSeq" id="WP_046824197.1">
    <property type="nucleotide sequence ID" value="NZ_JBCLWQ010000002.1"/>
</dbReference>
<sequence>MKKTLSTYQVTIIALGIVLNVVGAFIALTLRLPIYLDSIGTIFIACVLGPRYAVLTGILGSFVSGMTFDIYSLFFMPVQITTGLIAGIIFEKDFLKGGKIFIGVMAFSIPTSILSAIIAAFVFGGVTSSGSSYIVQILSVFGVNKIVGVFFTQVLTDYTDKFIAVVIVKYAVSLVPNNIINKLKFKNSYMEINNG</sequence>
<feature type="transmembrane region" description="Helical" evidence="1">
    <location>
        <begin position="133"/>
        <end position="156"/>
    </location>
</feature>
<keyword evidence="1" id="KW-1133">Transmembrane helix</keyword>
<evidence type="ECO:0000256" key="1">
    <source>
        <dbReference type="SAM" id="Phobius"/>
    </source>
</evidence>
<dbReference type="OrthoDB" id="9766854at2"/>
<feature type="transmembrane region" description="Helical" evidence="1">
    <location>
        <begin position="70"/>
        <end position="90"/>
    </location>
</feature>
<feature type="transmembrane region" description="Helical" evidence="1">
    <location>
        <begin position="162"/>
        <end position="180"/>
    </location>
</feature>
<protein>
    <submittedName>
        <fullName evidence="2">Membrane protein</fullName>
    </submittedName>
</protein>
<proteinExistence type="predicted"/>
<dbReference type="Gene3D" id="1.10.1760.20">
    <property type="match status" value="1"/>
</dbReference>
<dbReference type="AlphaFoldDB" id="A0A0M3DCQ3"/>
<comment type="caution">
    <text evidence="2">The sequence shown here is derived from an EMBL/GenBank/DDBJ whole genome shotgun (WGS) entry which is preliminary data.</text>
</comment>
<dbReference type="Proteomes" id="UP000034407">
    <property type="component" value="Unassembled WGS sequence"/>
</dbReference>
<organism evidence="2 3">
    <name type="scientific">Paraclostridium benzoelyticum</name>
    <dbReference type="NCBI Taxonomy" id="1629550"/>
    <lineage>
        <taxon>Bacteria</taxon>
        <taxon>Bacillati</taxon>
        <taxon>Bacillota</taxon>
        <taxon>Clostridia</taxon>
        <taxon>Peptostreptococcales</taxon>
        <taxon>Peptostreptococcaceae</taxon>
        <taxon>Paraclostridium</taxon>
    </lineage>
</organism>
<accession>A0A0M3DCQ3</accession>
<feature type="transmembrane region" description="Helical" evidence="1">
    <location>
        <begin position="102"/>
        <end position="126"/>
    </location>
</feature>
<evidence type="ECO:0000313" key="2">
    <source>
        <dbReference type="EMBL" id="KKY00048.1"/>
    </source>
</evidence>
<gene>
    <name evidence="2" type="ORF">VN21_16335</name>
</gene>
<name>A0A0M3DCQ3_9FIRM</name>
<evidence type="ECO:0000313" key="3">
    <source>
        <dbReference type="Proteomes" id="UP000034407"/>
    </source>
</evidence>